<sequence>MMFFVLLLSFLPLLTGSLLPSQSATTQITCDEGFHNIYDRCVQFRTQEVSWHEGKNECFNMGAELAKVDDANFMYYLVKFIRNNGLDGHNYWIGASDEGHEGDFRWTDGTEVKMGTPFWGDSEDQVQEPDGGTNQNCVFMARGDHFFFFDYDCSPPQAIICRLVSTGDAETPFTLAAGNRKAAGHASDWCSQGIADLA</sequence>
<feature type="chain" id="PRO_5018619339" evidence="4">
    <location>
        <begin position="17"/>
        <end position="198"/>
    </location>
</feature>
<gene>
    <name evidence="6" type="ORF">C7M84_004869</name>
</gene>
<dbReference type="AlphaFoldDB" id="A0A3R7P632"/>
<reference evidence="6 7" key="1">
    <citation type="submission" date="2018-04" db="EMBL/GenBank/DDBJ databases">
        <authorList>
            <person name="Zhang X."/>
            <person name="Yuan J."/>
            <person name="Li F."/>
            <person name="Xiang J."/>
        </authorList>
    </citation>
    <scope>NUCLEOTIDE SEQUENCE [LARGE SCALE GENOMIC DNA]</scope>
    <source>
        <tissue evidence="6">Muscle</tissue>
    </source>
</reference>
<dbReference type="SUPFAM" id="SSF56436">
    <property type="entry name" value="C-type lectin-like"/>
    <property type="match status" value="1"/>
</dbReference>
<evidence type="ECO:0000256" key="1">
    <source>
        <dbReference type="ARBA" id="ARBA00022734"/>
    </source>
</evidence>
<dbReference type="SMART" id="SM00034">
    <property type="entry name" value="CLECT"/>
    <property type="match status" value="1"/>
</dbReference>
<dbReference type="PROSITE" id="PS50041">
    <property type="entry name" value="C_TYPE_LECTIN_2"/>
    <property type="match status" value="1"/>
</dbReference>
<evidence type="ECO:0000259" key="5">
    <source>
        <dbReference type="PROSITE" id="PS50041"/>
    </source>
</evidence>
<feature type="signal peptide" evidence="4">
    <location>
        <begin position="1"/>
        <end position="16"/>
    </location>
</feature>
<dbReference type="PANTHER" id="PTHR46490">
    <property type="entry name" value="C-TYPE LECTIN DOMAIN FAMILY 12 MEMBER A-RELATED"/>
    <property type="match status" value="1"/>
</dbReference>
<comment type="caution">
    <text evidence="6">The sequence shown here is derived from an EMBL/GenBank/DDBJ whole genome shotgun (WGS) entry which is preliminary data.</text>
</comment>
<evidence type="ECO:0000256" key="3">
    <source>
        <dbReference type="ARBA" id="ARBA00023180"/>
    </source>
</evidence>
<dbReference type="OrthoDB" id="6350892at2759"/>
<protein>
    <submittedName>
        <fullName evidence="6">C-type lectin</fullName>
    </submittedName>
</protein>
<dbReference type="InterPro" id="IPR016186">
    <property type="entry name" value="C-type_lectin-like/link_sf"/>
</dbReference>
<keyword evidence="7" id="KW-1185">Reference proteome</keyword>
<dbReference type="InterPro" id="IPR016187">
    <property type="entry name" value="CTDL_fold"/>
</dbReference>
<evidence type="ECO:0000256" key="2">
    <source>
        <dbReference type="ARBA" id="ARBA00023157"/>
    </source>
</evidence>
<name>A0A3R7P632_PENVA</name>
<dbReference type="Gene3D" id="3.10.100.10">
    <property type="entry name" value="Mannose-Binding Protein A, subunit A"/>
    <property type="match status" value="1"/>
</dbReference>
<dbReference type="InterPro" id="IPR052309">
    <property type="entry name" value="C-type_Lectin_Domain_Fam1"/>
</dbReference>
<evidence type="ECO:0000313" key="7">
    <source>
        <dbReference type="Proteomes" id="UP000283509"/>
    </source>
</evidence>
<reference evidence="6 7" key="2">
    <citation type="submission" date="2019-01" db="EMBL/GenBank/DDBJ databases">
        <title>The decoding of complex shrimp genome reveals the adaptation for benthos swimmer, frequently molting mechanism and breeding impact on genome.</title>
        <authorList>
            <person name="Sun Y."/>
            <person name="Gao Y."/>
            <person name="Yu Y."/>
        </authorList>
    </citation>
    <scope>NUCLEOTIDE SEQUENCE [LARGE SCALE GENOMIC DNA]</scope>
    <source>
        <tissue evidence="6">Muscle</tissue>
    </source>
</reference>
<feature type="domain" description="C-type lectin" evidence="5">
    <location>
        <begin position="37"/>
        <end position="162"/>
    </location>
</feature>
<dbReference type="Pfam" id="PF00059">
    <property type="entry name" value="Lectin_C"/>
    <property type="match status" value="1"/>
</dbReference>
<keyword evidence="2" id="KW-1015">Disulfide bond</keyword>
<accession>A0A3R7P632</accession>
<evidence type="ECO:0000313" key="6">
    <source>
        <dbReference type="EMBL" id="ROT76549.1"/>
    </source>
</evidence>
<dbReference type="InterPro" id="IPR001304">
    <property type="entry name" value="C-type_lectin-like"/>
</dbReference>
<dbReference type="CDD" id="cd00037">
    <property type="entry name" value="CLECT"/>
    <property type="match status" value="1"/>
</dbReference>
<dbReference type="EMBL" id="QCYY01001646">
    <property type="protein sequence ID" value="ROT76549.1"/>
    <property type="molecule type" value="Genomic_DNA"/>
</dbReference>
<dbReference type="GO" id="GO:0030246">
    <property type="term" value="F:carbohydrate binding"/>
    <property type="evidence" value="ECO:0007669"/>
    <property type="project" value="UniProtKB-KW"/>
</dbReference>
<dbReference type="Proteomes" id="UP000283509">
    <property type="component" value="Unassembled WGS sequence"/>
</dbReference>
<keyword evidence="3" id="KW-0325">Glycoprotein</keyword>
<keyword evidence="1 6" id="KW-0430">Lectin</keyword>
<organism evidence="6 7">
    <name type="scientific">Penaeus vannamei</name>
    <name type="common">Whiteleg shrimp</name>
    <name type="synonym">Litopenaeus vannamei</name>
    <dbReference type="NCBI Taxonomy" id="6689"/>
    <lineage>
        <taxon>Eukaryota</taxon>
        <taxon>Metazoa</taxon>
        <taxon>Ecdysozoa</taxon>
        <taxon>Arthropoda</taxon>
        <taxon>Crustacea</taxon>
        <taxon>Multicrustacea</taxon>
        <taxon>Malacostraca</taxon>
        <taxon>Eumalacostraca</taxon>
        <taxon>Eucarida</taxon>
        <taxon>Decapoda</taxon>
        <taxon>Dendrobranchiata</taxon>
        <taxon>Penaeoidea</taxon>
        <taxon>Penaeidae</taxon>
        <taxon>Penaeus</taxon>
    </lineage>
</organism>
<proteinExistence type="predicted"/>
<dbReference type="PANTHER" id="PTHR46490:SF6">
    <property type="entry name" value="ASIALOGLYCOPROTEIN RECEPTOR 1-LIKE-RELATED"/>
    <property type="match status" value="1"/>
</dbReference>
<keyword evidence="4" id="KW-0732">Signal</keyword>
<evidence type="ECO:0000256" key="4">
    <source>
        <dbReference type="SAM" id="SignalP"/>
    </source>
</evidence>